<evidence type="ECO:0000313" key="2">
    <source>
        <dbReference type="Proteomes" id="UP000011750"/>
    </source>
</evidence>
<dbReference type="Gramene" id="Bra031380.1">
    <property type="protein sequence ID" value="Bra031380.1-P"/>
    <property type="gene ID" value="Bra031380"/>
</dbReference>
<dbReference type="InParanoid" id="M4ERF6"/>
<name>M4ERF6_BRACM</name>
<sequence length="84" mass="9421">MKDKHGKEEIDSLLRLPPHKIGVYTANIDVKQKKVTVVGNVEPWILIKKSVGRSEPNLNIFSNNLSSGCGDITCERIPYCFSHL</sequence>
<accession>M4ERF6</accession>
<keyword evidence="2" id="KW-1185">Reference proteome</keyword>
<reference evidence="1 2" key="2">
    <citation type="journal article" date="2018" name="Hortic Res">
        <title>Improved Brassica rapa reference genome by single-molecule sequencing and chromosome conformation capture technologies.</title>
        <authorList>
            <person name="Zhang L."/>
            <person name="Cai X."/>
            <person name="Wu J."/>
            <person name="Liu M."/>
            <person name="Grob S."/>
            <person name="Cheng F."/>
            <person name="Liang J."/>
            <person name="Cai C."/>
            <person name="Liu Z."/>
            <person name="Liu B."/>
            <person name="Wang F."/>
            <person name="Li S."/>
            <person name="Liu F."/>
            <person name="Li X."/>
            <person name="Cheng L."/>
            <person name="Yang W."/>
            <person name="Li M.H."/>
            <person name="Grossniklaus U."/>
            <person name="Zheng H."/>
            <person name="Wang X."/>
        </authorList>
    </citation>
    <scope>NUCLEOTIDE SEQUENCE [LARGE SCALE GENOMIC DNA]</scope>
    <source>
        <strain evidence="1 2">cv. Chiifu-401-42</strain>
    </source>
</reference>
<dbReference type="EnsemblPlants" id="Bra031380.1">
    <property type="protein sequence ID" value="Bra031380.1-P"/>
    <property type="gene ID" value="Bra031380"/>
</dbReference>
<dbReference type="Proteomes" id="UP000011750">
    <property type="component" value="Chromosome A05"/>
</dbReference>
<evidence type="ECO:0008006" key="3">
    <source>
        <dbReference type="Google" id="ProtNLM"/>
    </source>
</evidence>
<reference evidence="1 2" key="1">
    <citation type="journal article" date="2011" name="Nat. Genet.">
        <title>The genome of the mesopolyploid crop species Brassica rapa.</title>
        <authorList>
            <consortium name="Brassica rapa Genome Sequencing Project Consortium"/>
            <person name="Wang X."/>
            <person name="Wang H."/>
            <person name="Wang J."/>
            <person name="Sun R."/>
            <person name="Wu J."/>
            <person name="Liu S."/>
            <person name="Bai Y."/>
            <person name="Mun J.H."/>
            <person name="Bancroft I."/>
            <person name="Cheng F."/>
            <person name="Huang S."/>
            <person name="Li X."/>
            <person name="Hua W."/>
            <person name="Wang J."/>
            <person name="Wang X."/>
            <person name="Freeling M."/>
            <person name="Pires J.C."/>
            <person name="Paterson A.H."/>
            <person name="Chalhoub B."/>
            <person name="Wang B."/>
            <person name="Hayward A."/>
            <person name="Sharpe A.G."/>
            <person name="Park B.S."/>
            <person name="Weisshaar B."/>
            <person name="Liu B."/>
            <person name="Li B."/>
            <person name="Liu B."/>
            <person name="Tong C."/>
            <person name="Song C."/>
            <person name="Duran C."/>
            <person name="Peng C."/>
            <person name="Geng C."/>
            <person name="Koh C."/>
            <person name="Lin C."/>
            <person name="Edwards D."/>
            <person name="Mu D."/>
            <person name="Shen D."/>
            <person name="Soumpourou E."/>
            <person name="Li F."/>
            <person name="Fraser F."/>
            <person name="Conant G."/>
            <person name="Lassalle G."/>
            <person name="King G.J."/>
            <person name="Bonnema G."/>
            <person name="Tang H."/>
            <person name="Wang H."/>
            <person name="Belcram H."/>
            <person name="Zhou H."/>
            <person name="Hirakawa H."/>
            <person name="Abe H."/>
            <person name="Guo H."/>
            <person name="Wang H."/>
            <person name="Jin H."/>
            <person name="Parkin I.A."/>
            <person name="Batley J."/>
            <person name="Kim J.S."/>
            <person name="Just J."/>
            <person name="Li J."/>
            <person name="Xu J."/>
            <person name="Deng J."/>
            <person name="Kim J.A."/>
            <person name="Li J."/>
            <person name="Yu J."/>
            <person name="Meng J."/>
            <person name="Wang J."/>
            <person name="Min J."/>
            <person name="Poulain J."/>
            <person name="Wang J."/>
            <person name="Hatakeyama K."/>
            <person name="Wu K."/>
            <person name="Wang L."/>
            <person name="Fang L."/>
            <person name="Trick M."/>
            <person name="Links M.G."/>
            <person name="Zhao M."/>
            <person name="Jin M."/>
            <person name="Ramchiary N."/>
            <person name="Drou N."/>
            <person name="Berkman P.J."/>
            <person name="Cai Q."/>
            <person name="Huang Q."/>
            <person name="Li R."/>
            <person name="Tabata S."/>
            <person name="Cheng S."/>
            <person name="Zhang S."/>
            <person name="Zhang S."/>
            <person name="Huang S."/>
            <person name="Sato S."/>
            <person name="Sun S."/>
            <person name="Kwon S.J."/>
            <person name="Choi S.R."/>
            <person name="Lee T.H."/>
            <person name="Fan W."/>
            <person name="Zhao X."/>
            <person name="Tan X."/>
            <person name="Xu X."/>
            <person name="Wang Y."/>
            <person name="Qiu Y."/>
            <person name="Yin Y."/>
            <person name="Li Y."/>
            <person name="Du Y."/>
            <person name="Liao Y."/>
            <person name="Lim Y."/>
            <person name="Narusaka Y."/>
            <person name="Wang Y."/>
            <person name="Wang Z."/>
            <person name="Li Z."/>
            <person name="Wang Z."/>
            <person name="Xiong Z."/>
            <person name="Zhang Z."/>
        </authorList>
    </citation>
    <scope>NUCLEOTIDE SEQUENCE [LARGE SCALE GENOMIC DNA]</scope>
    <source>
        <strain evidence="1 2">cv. Chiifu-401-42</strain>
    </source>
</reference>
<dbReference type="HOGENOM" id="CLU_2530653_0_0_1"/>
<reference evidence="1" key="3">
    <citation type="submission" date="2023-03" db="UniProtKB">
        <authorList>
            <consortium name="EnsemblPlants"/>
        </authorList>
    </citation>
    <scope>IDENTIFICATION</scope>
    <source>
        <strain evidence="1">cv. Chiifu-401-42</strain>
    </source>
</reference>
<dbReference type="SMR" id="M4ERF6"/>
<evidence type="ECO:0000313" key="1">
    <source>
        <dbReference type="EnsemblPlants" id="Bra031380.1-P"/>
    </source>
</evidence>
<organism evidence="1 2">
    <name type="scientific">Brassica campestris</name>
    <name type="common">Field mustard</name>
    <dbReference type="NCBI Taxonomy" id="3711"/>
    <lineage>
        <taxon>Eukaryota</taxon>
        <taxon>Viridiplantae</taxon>
        <taxon>Streptophyta</taxon>
        <taxon>Embryophyta</taxon>
        <taxon>Tracheophyta</taxon>
        <taxon>Spermatophyta</taxon>
        <taxon>Magnoliopsida</taxon>
        <taxon>eudicotyledons</taxon>
        <taxon>Gunneridae</taxon>
        <taxon>Pentapetalae</taxon>
        <taxon>rosids</taxon>
        <taxon>malvids</taxon>
        <taxon>Brassicales</taxon>
        <taxon>Brassicaceae</taxon>
        <taxon>Brassiceae</taxon>
        <taxon>Brassica</taxon>
    </lineage>
</organism>
<proteinExistence type="predicted"/>
<dbReference type="AlphaFoldDB" id="M4ERF6"/>
<protein>
    <recommendedName>
        <fullName evidence="3">HMA domain-containing protein</fullName>
    </recommendedName>
</protein>